<feature type="domain" description="Cation/H+ exchanger transmembrane" evidence="13">
    <location>
        <begin position="320"/>
        <end position="683"/>
    </location>
</feature>
<dbReference type="OrthoDB" id="1654420at2759"/>
<feature type="compositionally biased region" description="Basic and acidic residues" evidence="10">
    <location>
        <begin position="69"/>
        <end position="84"/>
    </location>
</feature>
<dbReference type="PANTHER" id="PTHR16254">
    <property type="entry name" value="POTASSIUM/PROTON ANTIPORTER-RELATED"/>
    <property type="match status" value="1"/>
</dbReference>
<comment type="caution">
    <text evidence="14">The sequence shown here is derived from an EMBL/GenBank/DDBJ whole genome shotgun (WGS) entry which is preliminary data.</text>
</comment>
<evidence type="ECO:0000256" key="4">
    <source>
        <dbReference type="ARBA" id="ARBA00022692"/>
    </source>
</evidence>
<protein>
    <submittedName>
        <fullName evidence="14">K(+) efflux antiporter 4-like isoform B</fullName>
    </submittedName>
</protein>
<feature type="transmembrane region" description="Helical" evidence="11">
    <location>
        <begin position="450"/>
        <end position="473"/>
    </location>
</feature>
<feature type="region of interest" description="Disordered" evidence="10">
    <location>
        <begin position="695"/>
        <end position="753"/>
    </location>
</feature>
<evidence type="ECO:0000256" key="1">
    <source>
        <dbReference type="ARBA" id="ARBA00004141"/>
    </source>
</evidence>
<name>A0A2P6VES4_9CHLO</name>
<feature type="compositionally biased region" description="Basic and acidic residues" evidence="10">
    <location>
        <begin position="92"/>
        <end position="103"/>
    </location>
</feature>
<keyword evidence="8 11" id="KW-0472">Membrane</keyword>
<organism evidence="14 15">
    <name type="scientific">Micractinium conductrix</name>
    <dbReference type="NCBI Taxonomy" id="554055"/>
    <lineage>
        <taxon>Eukaryota</taxon>
        <taxon>Viridiplantae</taxon>
        <taxon>Chlorophyta</taxon>
        <taxon>core chlorophytes</taxon>
        <taxon>Trebouxiophyceae</taxon>
        <taxon>Chlorellales</taxon>
        <taxon>Chlorellaceae</taxon>
        <taxon>Chlorella clade</taxon>
        <taxon>Micractinium</taxon>
    </lineage>
</organism>
<keyword evidence="2" id="KW-0813">Transport</keyword>
<evidence type="ECO:0000256" key="3">
    <source>
        <dbReference type="ARBA" id="ARBA00022449"/>
    </source>
</evidence>
<dbReference type="Gene3D" id="1.20.1530.20">
    <property type="match status" value="1"/>
</dbReference>
<dbReference type="Pfam" id="PF00999">
    <property type="entry name" value="Na_H_Exchanger"/>
    <property type="match status" value="1"/>
</dbReference>
<dbReference type="Proteomes" id="UP000239649">
    <property type="component" value="Unassembled WGS sequence"/>
</dbReference>
<gene>
    <name evidence="14" type="ORF">C2E20_4284</name>
</gene>
<keyword evidence="15" id="KW-1185">Reference proteome</keyword>
<keyword evidence="4 11" id="KW-0812">Transmembrane</keyword>
<feature type="transmembrane region" description="Helical" evidence="11">
    <location>
        <begin position="388"/>
        <end position="412"/>
    </location>
</feature>
<feature type="transmembrane region" description="Helical" evidence="11">
    <location>
        <begin position="418"/>
        <end position="438"/>
    </location>
</feature>
<proteinExistence type="predicted"/>
<feature type="transmembrane region" description="Helical" evidence="11">
    <location>
        <begin position="580"/>
        <end position="598"/>
    </location>
</feature>
<evidence type="ECO:0000256" key="2">
    <source>
        <dbReference type="ARBA" id="ARBA00022448"/>
    </source>
</evidence>
<feature type="transmembrane region" description="Helical" evidence="11">
    <location>
        <begin position="604"/>
        <end position="627"/>
    </location>
</feature>
<feature type="coiled-coil region" evidence="9">
    <location>
        <begin position="250"/>
        <end position="277"/>
    </location>
</feature>
<feature type="transmembrane region" description="Helical" evidence="11">
    <location>
        <begin position="634"/>
        <end position="653"/>
    </location>
</feature>
<keyword evidence="9" id="KW-0175">Coiled coil</keyword>
<evidence type="ECO:0000313" key="15">
    <source>
        <dbReference type="Proteomes" id="UP000239649"/>
    </source>
</evidence>
<dbReference type="GO" id="GO:0015386">
    <property type="term" value="F:potassium:proton antiporter activity"/>
    <property type="evidence" value="ECO:0007669"/>
    <property type="project" value="InterPro"/>
</dbReference>
<feature type="compositionally biased region" description="Gly residues" evidence="10">
    <location>
        <begin position="211"/>
        <end position="240"/>
    </location>
</feature>
<dbReference type="InterPro" id="IPR038770">
    <property type="entry name" value="Na+/solute_symporter_sf"/>
</dbReference>
<feature type="transmembrane region" description="Helical" evidence="11">
    <location>
        <begin position="361"/>
        <end position="379"/>
    </location>
</feature>
<evidence type="ECO:0000256" key="5">
    <source>
        <dbReference type="ARBA" id="ARBA00022729"/>
    </source>
</evidence>
<feature type="transmembrane region" description="Helical" evidence="11">
    <location>
        <begin position="665"/>
        <end position="684"/>
    </location>
</feature>
<evidence type="ECO:0000256" key="8">
    <source>
        <dbReference type="ARBA" id="ARBA00023136"/>
    </source>
</evidence>
<accession>A0A2P6VES4</accession>
<evidence type="ECO:0000259" key="13">
    <source>
        <dbReference type="Pfam" id="PF00999"/>
    </source>
</evidence>
<feature type="region of interest" description="Disordered" evidence="10">
    <location>
        <begin position="817"/>
        <end position="840"/>
    </location>
</feature>
<evidence type="ECO:0000256" key="9">
    <source>
        <dbReference type="SAM" id="Coils"/>
    </source>
</evidence>
<evidence type="ECO:0000256" key="10">
    <source>
        <dbReference type="SAM" id="MobiDB-lite"/>
    </source>
</evidence>
<feature type="region of interest" description="Disordered" evidence="10">
    <location>
        <begin position="66"/>
        <end position="103"/>
    </location>
</feature>
<feature type="region of interest" description="Disordered" evidence="10">
    <location>
        <begin position="170"/>
        <end position="249"/>
    </location>
</feature>
<evidence type="ECO:0000256" key="12">
    <source>
        <dbReference type="SAM" id="SignalP"/>
    </source>
</evidence>
<sequence length="840" mass="84999">MMRLWRTGLGAVLVASLLVALVPASAASGRLGVAASGALASPPPPLAQRPAGLLFSALDAAAAGLTRSRKTEEHGEALAAKEGDPEAPAGKGDAHEAGEEGEKKETIAQFLDEALHEEFKKEAAQKEEVGKQFNETVASDEGTQETVVIISSSKKKANATAIAAAAEAAAEAEDEKEKERDKAFPKTAGTAGGGAGSSAHDDSSHPTYIAGGTGSLGGGVALAGGGGNTRSSGDGGGGGDAASEADAEKAAVAAEKAAVKEERKKELEEKLEAAAEADVDRIIDSKDNEYVLSKPSDESMGMNLDPQFVKDLTVLIAASAAGGLIMGSLGQPAINGYFIAGSVVGPGGLSLIKEIVQVQSVAQLGVQLLLFTLGLEFSITKLRAVRNVALLGGLLQTALFAVLAGLGAKLIGTSAAQGAFVGALVAMSSTSIVVKVLADYRAQHTQQGQITIGTLILQDCLVGLLFAFMPVLATAAGEGGFDLSLLLTVMARVAGKLAVLAVGALVVARTVLPPTWRVLARRFGTDSFQLASIAFCLLCALASARQGLSAELGAFVAGVMLSATEQQEAILHHLEPVTQFFLALFISSTGLVLSPTFLVHHLPLLAAGASVVILSKTVLIAAVVSAFHYPAATALAVGLNLSQIGEFVFVLLSMANQQALLADNVYLLLMGITALTLLVTPFLLQLSNRFVPKPRGGYPNGGGGDLELAGPQALPGGSPSKRRPTTAESQPLLRETPPPVAPPGADGSASSRLASPLQHGELLGGSVHSMHGTGLSARGAGGDAAEILQAPGVLQQGLTKVGQRGSAHRTISVLAHGSGGGGNLPDLPPKGCAGDAGGAA</sequence>
<dbReference type="PANTHER" id="PTHR16254:SF14">
    <property type="entry name" value="TRANSMEMBRANE AND COILED-COIL DOMAIN-CONTAINING PROTEIN 3"/>
    <property type="match status" value="1"/>
</dbReference>
<dbReference type="AlphaFoldDB" id="A0A2P6VES4"/>
<evidence type="ECO:0000256" key="11">
    <source>
        <dbReference type="SAM" id="Phobius"/>
    </source>
</evidence>
<feature type="compositionally biased region" description="Basic and acidic residues" evidence="10">
    <location>
        <begin position="175"/>
        <end position="184"/>
    </location>
</feature>
<evidence type="ECO:0000313" key="14">
    <source>
        <dbReference type="EMBL" id="PSC72594.1"/>
    </source>
</evidence>
<dbReference type="GO" id="GO:0016020">
    <property type="term" value="C:membrane"/>
    <property type="evidence" value="ECO:0007669"/>
    <property type="project" value="UniProtKB-SubCell"/>
</dbReference>
<comment type="subcellular location">
    <subcellularLocation>
        <location evidence="1">Membrane</location>
        <topology evidence="1">Multi-pass membrane protein</topology>
    </subcellularLocation>
</comment>
<feature type="transmembrane region" description="Helical" evidence="11">
    <location>
        <begin position="493"/>
        <end position="512"/>
    </location>
</feature>
<keyword evidence="6 11" id="KW-1133">Transmembrane helix</keyword>
<dbReference type="InterPro" id="IPR045158">
    <property type="entry name" value="KEA4/5/6-like"/>
</dbReference>
<keyword evidence="3" id="KW-0050">Antiport</keyword>
<evidence type="ECO:0000256" key="7">
    <source>
        <dbReference type="ARBA" id="ARBA00023065"/>
    </source>
</evidence>
<feature type="signal peptide" evidence="12">
    <location>
        <begin position="1"/>
        <end position="26"/>
    </location>
</feature>
<evidence type="ECO:0000256" key="6">
    <source>
        <dbReference type="ARBA" id="ARBA00022989"/>
    </source>
</evidence>
<reference evidence="14 15" key="1">
    <citation type="journal article" date="2018" name="Plant J.">
        <title>Genome sequences of Chlorella sorokiniana UTEX 1602 and Micractinium conductrix SAG 241.80: implications to maltose excretion by a green alga.</title>
        <authorList>
            <person name="Arriola M.B."/>
            <person name="Velmurugan N."/>
            <person name="Zhang Y."/>
            <person name="Plunkett M.H."/>
            <person name="Hondzo H."/>
            <person name="Barney B.M."/>
        </authorList>
    </citation>
    <scope>NUCLEOTIDE SEQUENCE [LARGE SCALE GENOMIC DNA]</scope>
    <source>
        <strain evidence="14 15">SAG 241.80</strain>
    </source>
</reference>
<keyword evidence="7" id="KW-0406">Ion transport</keyword>
<dbReference type="EMBL" id="LHPF02000010">
    <property type="protein sequence ID" value="PSC72594.1"/>
    <property type="molecule type" value="Genomic_DNA"/>
</dbReference>
<feature type="chain" id="PRO_5015178374" evidence="12">
    <location>
        <begin position="27"/>
        <end position="840"/>
    </location>
</feature>
<keyword evidence="5 12" id="KW-0732">Signal</keyword>
<dbReference type="InterPro" id="IPR006153">
    <property type="entry name" value="Cation/H_exchanger_TM"/>
</dbReference>